<protein>
    <submittedName>
        <fullName evidence="4">Uncharacterized protein</fullName>
    </submittedName>
</protein>
<feature type="transmembrane region" description="Helical" evidence="2">
    <location>
        <begin position="6"/>
        <end position="27"/>
    </location>
</feature>
<proteinExistence type="predicted"/>
<dbReference type="Proteomes" id="UP000887566">
    <property type="component" value="Unplaced"/>
</dbReference>
<dbReference type="WBParaSite" id="PSAMB.scaffold1192size34668.g11609.t1">
    <property type="protein sequence ID" value="PSAMB.scaffold1192size34668.g11609.t1"/>
    <property type="gene ID" value="PSAMB.scaffold1192size34668.g11609"/>
</dbReference>
<keyword evidence="3" id="KW-1185">Reference proteome</keyword>
<keyword evidence="2" id="KW-0472">Membrane</keyword>
<evidence type="ECO:0000256" key="2">
    <source>
        <dbReference type="SAM" id="Phobius"/>
    </source>
</evidence>
<name>A0A914URD4_9BILA</name>
<evidence type="ECO:0000256" key="1">
    <source>
        <dbReference type="SAM" id="MobiDB-lite"/>
    </source>
</evidence>
<keyword evidence="2" id="KW-0812">Transmembrane</keyword>
<evidence type="ECO:0000313" key="4">
    <source>
        <dbReference type="WBParaSite" id="PSAMB.scaffold1192size34668.g11609.t1"/>
    </source>
</evidence>
<feature type="region of interest" description="Disordered" evidence="1">
    <location>
        <begin position="162"/>
        <end position="187"/>
    </location>
</feature>
<accession>A0A914URD4</accession>
<dbReference type="AlphaFoldDB" id="A0A914URD4"/>
<feature type="compositionally biased region" description="Low complexity" evidence="1">
    <location>
        <begin position="162"/>
        <end position="176"/>
    </location>
</feature>
<organism evidence="3 4">
    <name type="scientific">Plectus sambesii</name>
    <dbReference type="NCBI Taxonomy" id="2011161"/>
    <lineage>
        <taxon>Eukaryota</taxon>
        <taxon>Metazoa</taxon>
        <taxon>Ecdysozoa</taxon>
        <taxon>Nematoda</taxon>
        <taxon>Chromadorea</taxon>
        <taxon>Plectida</taxon>
        <taxon>Plectina</taxon>
        <taxon>Plectoidea</taxon>
        <taxon>Plectidae</taxon>
        <taxon>Plectus</taxon>
    </lineage>
</organism>
<keyword evidence="2" id="KW-1133">Transmembrane helix</keyword>
<sequence length="187" mass="20444">MWFEATIVILFLYTVVLILFFMGWCTLIPNMCHPRREIPFSAIKSPRRKSKINTDLEVISIVSRQASLGQIAHIGTGSKASLHSTGLITPNNHYKYSVGSISGAYQDLLHPKYSVGSWQFKMMQVEAQERRQLFCASGASSFGASSLGTSSCDVKDNDCAPTSSSFDDATSASQQSLQPLTARPSIA</sequence>
<reference evidence="4" key="1">
    <citation type="submission" date="2022-11" db="UniProtKB">
        <authorList>
            <consortium name="WormBaseParasite"/>
        </authorList>
    </citation>
    <scope>IDENTIFICATION</scope>
</reference>
<evidence type="ECO:0000313" key="3">
    <source>
        <dbReference type="Proteomes" id="UP000887566"/>
    </source>
</evidence>